<dbReference type="PROSITE" id="PS51352">
    <property type="entry name" value="THIOREDOXIN_2"/>
    <property type="match status" value="1"/>
</dbReference>
<dbReference type="CDD" id="cd02961">
    <property type="entry name" value="PDI_a_family"/>
    <property type="match status" value="1"/>
</dbReference>
<keyword evidence="6" id="KW-1015">Disulfide bond</keyword>
<evidence type="ECO:0000313" key="12">
    <source>
        <dbReference type="Proteomes" id="UP001515480"/>
    </source>
</evidence>
<keyword evidence="5 8" id="KW-0560">Oxidoreductase</keyword>
<dbReference type="Gene3D" id="3.40.30.10">
    <property type="entry name" value="Glutaredoxin"/>
    <property type="match status" value="1"/>
</dbReference>
<evidence type="ECO:0000256" key="6">
    <source>
        <dbReference type="ARBA" id="ARBA00023157"/>
    </source>
</evidence>
<keyword evidence="12" id="KW-1185">Reference proteome</keyword>
<dbReference type="AlphaFoldDB" id="A0AB34JTN2"/>
<comment type="cofactor">
    <cofactor evidence="1 8">
        <name>FAD</name>
        <dbReference type="ChEBI" id="CHEBI:57692"/>
    </cofactor>
</comment>
<evidence type="ECO:0000256" key="8">
    <source>
        <dbReference type="RuleBase" id="RU371123"/>
    </source>
</evidence>
<dbReference type="GO" id="GO:0006457">
    <property type="term" value="P:protein folding"/>
    <property type="evidence" value="ECO:0007669"/>
    <property type="project" value="TreeGrafter"/>
</dbReference>
<keyword evidence="7" id="KW-0325">Glycoprotein</keyword>
<comment type="caution">
    <text evidence="11">The sequence shown here is derived from an EMBL/GenBank/DDBJ whole genome shotgun (WGS) entry which is preliminary data.</text>
</comment>
<evidence type="ECO:0000256" key="1">
    <source>
        <dbReference type="ARBA" id="ARBA00001974"/>
    </source>
</evidence>
<dbReference type="PROSITE" id="PS00194">
    <property type="entry name" value="THIOREDOXIN_1"/>
    <property type="match status" value="1"/>
</dbReference>
<evidence type="ECO:0000259" key="10">
    <source>
        <dbReference type="PROSITE" id="PS51352"/>
    </source>
</evidence>
<evidence type="ECO:0000256" key="5">
    <source>
        <dbReference type="ARBA" id="ARBA00023002"/>
    </source>
</evidence>
<dbReference type="InterPro" id="IPR036249">
    <property type="entry name" value="Thioredoxin-like_sf"/>
</dbReference>
<sequence>MSLESLAERATRLSSLTTLLLSGLPLAFPFYEVGQSMVELLHPCPRPLGERRMLVEFFAPWCAHCKQMAPVYDELAVLASVEPELKGLRLGAVDCTLKENEGCCADFDIKKYPTIYLLGGRDGKLEYIGSKTVANMRPWLEANREMWLGRPESGVGLRDEEVETSDPPRWVDRSGPAADIPTVIAGARLTLMQVVPSALSSHHAGSVDLDEHGLLQLMQGDSSHKTDDSADDPALPDASDVFLPSMAGAHRLRRVLLNWLLVLQLGLPREFDDGKVVGAVLQLRRWLLTEVLGIPTEKEWLHAATYAGVDTWPSASPACSSSNEVMASNCSLWVLFHCMASHTTEALAVDTADAIAAYMTAFHTGLEIHSLKSIPRAARDGKADSLPRDNAVLWLWKVHNEVNVRLAVAQAELRSVSSCLLSITDNRGSQDLQLAEVRLYGLNGSLLAIRSAAVHHDPEDRLCHSPTGEGTMNAVDGRVETKWLCRAKAAELHLLLSAPAIVSSYELVSANDFPDRDPTRWTFKCRAGRSHPFAAMHTPSLREPKAGVAPARCMPRMPCKLLSLKKGPSTYPQYNTAWAWALASLGDCELFASHLLLGKLLRVLE</sequence>
<dbReference type="PANTHER" id="PTHR22897">
    <property type="entry name" value="QUIESCIN Q6-RELATED SULFHYDRYL OXIDASE"/>
    <property type="match status" value="1"/>
</dbReference>
<feature type="domain" description="ERV/ALR sulfhydryl oxidase" evidence="9">
    <location>
        <begin position="321"/>
        <end position="420"/>
    </location>
</feature>
<reference evidence="11 12" key="1">
    <citation type="journal article" date="2024" name="Science">
        <title>Giant polyketide synthase enzymes in the biosynthesis of giant marine polyether toxins.</title>
        <authorList>
            <person name="Fallon T.R."/>
            <person name="Shende V.V."/>
            <person name="Wierzbicki I.H."/>
            <person name="Pendleton A.L."/>
            <person name="Watervoot N.F."/>
            <person name="Auber R.P."/>
            <person name="Gonzalez D.J."/>
            <person name="Wisecaver J.H."/>
            <person name="Moore B.S."/>
        </authorList>
    </citation>
    <scope>NUCLEOTIDE SEQUENCE [LARGE SCALE GENOMIC DNA]</scope>
    <source>
        <strain evidence="11 12">12B1</strain>
    </source>
</reference>
<evidence type="ECO:0000256" key="3">
    <source>
        <dbReference type="ARBA" id="ARBA00022729"/>
    </source>
</evidence>
<organism evidence="11 12">
    <name type="scientific">Prymnesium parvum</name>
    <name type="common">Toxic golden alga</name>
    <dbReference type="NCBI Taxonomy" id="97485"/>
    <lineage>
        <taxon>Eukaryota</taxon>
        <taxon>Haptista</taxon>
        <taxon>Haptophyta</taxon>
        <taxon>Prymnesiophyceae</taxon>
        <taxon>Prymnesiales</taxon>
        <taxon>Prymnesiaceae</taxon>
        <taxon>Prymnesium</taxon>
    </lineage>
</organism>
<protein>
    <recommendedName>
        <fullName evidence="8">Sulfhydryl oxidase</fullName>
        <ecNumber evidence="8">1.8.3.2</ecNumber>
    </recommendedName>
</protein>
<feature type="domain" description="Thioredoxin" evidence="10">
    <location>
        <begin position="4"/>
        <end position="145"/>
    </location>
</feature>
<keyword evidence="3" id="KW-0732">Signal</keyword>
<dbReference type="SUPFAM" id="SSF52833">
    <property type="entry name" value="Thioredoxin-like"/>
    <property type="match status" value="1"/>
</dbReference>
<evidence type="ECO:0000256" key="4">
    <source>
        <dbReference type="ARBA" id="ARBA00022827"/>
    </source>
</evidence>
<dbReference type="GO" id="GO:0000139">
    <property type="term" value="C:Golgi membrane"/>
    <property type="evidence" value="ECO:0007669"/>
    <property type="project" value="TreeGrafter"/>
</dbReference>
<dbReference type="Pfam" id="PF00085">
    <property type="entry name" value="Thioredoxin"/>
    <property type="match status" value="1"/>
</dbReference>
<name>A0AB34JTN2_PRYPA</name>
<evidence type="ECO:0000256" key="2">
    <source>
        <dbReference type="ARBA" id="ARBA00022630"/>
    </source>
</evidence>
<evidence type="ECO:0000259" key="9">
    <source>
        <dbReference type="PROSITE" id="PS51324"/>
    </source>
</evidence>
<dbReference type="GO" id="GO:0005615">
    <property type="term" value="C:extracellular space"/>
    <property type="evidence" value="ECO:0007669"/>
    <property type="project" value="TreeGrafter"/>
</dbReference>
<keyword evidence="4 8" id="KW-0274">FAD</keyword>
<dbReference type="PANTHER" id="PTHR22897:SF8">
    <property type="entry name" value="SULFHYDRYL OXIDASE"/>
    <property type="match status" value="1"/>
</dbReference>
<dbReference type="PROSITE" id="PS51324">
    <property type="entry name" value="ERV_ALR"/>
    <property type="match status" value="1"/>
</dbReference>
<dbReference type="GO" id="GO:0003756">
    <property type="term" value="F:protein disulfide isomerase activity"/>
    <property type="evidence" value="ECO:0007669"/>
    <property type="project" value="TreeGrafter"/>
</dbReference>
<dbReference type="EMBL" id="JBGBPQ010000005">
    <property type="protein sequence ID" value="KAL1523996.1"/>
    <property type="molecule type" value="Genomic_DNA"/>
</dbReference>
<evidence type="ECO:0000313" key="11">
    <source>
        <dbReference type="EMBL" id="KAL1523996.1"/>
    </source>
</evidence>
<proteinExistence type="predicted"/>
<dbReference type="InterPro" id="IPR036774">
    <property type="entry name" value="ERV/ALR_sulphydryl_oxid_sf"/>
</dbReference>
<keyword evidence="2 8" id="KW-0285">Flavoprotein</keyword>
<dbReference type="InterPro" id="IPR017937">
    <property type="entry name" value="Thioredoxin_CS"/>
</dbReference>
<dbReference type="Gene3D" id="1.20.120.310">
    <property type="entry name" value="ERV/ALR sulfhydryl oxidase domain"/>
    <property type="match status" value="1"/>
</dbReference>
<dbReference type="InterPro" id="IPR013766">
    <property type="entry name" value="Thioredoxin_domain"/>
</dbReference>
<dbReference type="GO" id="GO:0016971">
    <property type="term" value="F:flavin-dependent sulfhydryl oxidase activity"/>
    <property type="evidence" value="ECO:0007669"/>
    <property type="project" value="InterPro"/>
</dbReference>
<dbReference type="Pfam" id="PF04777">
    <property type="entry name" value="Evr1_Alr"/>
    <property type="match status" value="1"/>
</dbReference>
<evidence type="ECO:0000256" key="7">
    <source>
        <dbReference type="ARBA" id="ARBA00023180"/>
    </source>
</evidence>
<accession>A0AB34JTN2</accession>
<dbReference type="Proteomes" id="UP001515480">
    <property type="component" value="Unassembled WGS sequence"/>
</dbReference>
<gene>
    <name evidence="11" type="ORF">AB1Y20_018911</name>
</gene>
<dbReference type="SUPFAM" id="SSF69000">
    <property type="entry name" value="FAD-dependent thiol oxidase"/>
    <property type="match status" value="1"/>
</dbReference>
<dbReference type="EC" id="1.8.3.2" evidence="8"/>
<dbReference type="InterPro" id="IPR017905">
    <property type="entry name" value="ERV/ALR_sulphydryl_oxidase"/>
</dbReference>
<dbReference type="InterPro" id="IPR039798">
    <property type="entry name" value="Sulfhydryl_oxidase"/>
</dbReference>
<comment type="catalytic activity">
    <reaction evidence="8">
        <text>2 R'C(R)SH + O2 = R'C(R)S-S(R)CR' + H2O2</text>
        <dbReference type="Rhea" id="RHEA:17357"/>
        <dbReference type="ChEBI" id="CHEBI:15379"/>
        <dbReference type="ChEBI" id="CHEBI:16240"/>
        <dbReference type="ChEBI" id="CHEBI:16520"/>
        <dbReference type="ChEBI" id="CHEBI:17412"/>
        <dbReference type="EC" id="1.8.3.2"/>
    </reaction>
</comment>